<dbReference type="Proteomes" id="UP000676336">
    <property type="component" value="Unassembled WGS sequence"/>
</dbReference>
<evidence type="ECO:0000313" key="2">
    <source>
        <dbReference type="Proteomes" id="UP000676336"/>
    </source>
</evidence>
<reference evidence="1" key="1">
    <citation type="submission" date="2021-02" db="EMBL/GenBank/DDBJ databases">
        <authorList>
            <person name="Nowell W R."/>
        </authorList>
    </citation>
    <scope>NUCLEOTIDE SEQUENCE</scope>
</reference>
<gene>
    <name evidence="1" type="ORF">SMN809_LOCUS32915</name>
</gene>
<evidence type="ECO:0000313" key="1">
    <source>
        <dbReference type="EMBL" id="CAF4455561.1"/>
    </source>
</evidence>
<comment type="caution">
    <text evidence="1">The sequence shown here is derived from an EMBL/GenBank/DDBJ whole genome shotgun (WGS) entry which is preliminary data.</text>
</comment>
<name>A0A8S2WQC2_9BILA</name>
<organism evidence="1 2">
    <name type="scientific">Rotaria magnacalcarata</name>
    <dbReference type="NCBI Taxonomy" id="392030"/>
    <lineage>
        <taxon>Eukaryota</taxon>
        <taxon>Metazoa</taxon>
        <taxon>Spiralia</taxon>
        <taxon>Gnathifera</taxon>
        <taxon>Rotifera</taxon>
        <taxon>Eurotatoria</taxon>
        <taxon>Bdelloidea</taxon>
        <taxon>Philodinida</taxon>
        <taxon>Philodinidae</taxon>
        <taxon>Rotaria</taxon>
    </lineage>
</organism>
<accession>A0A8S2WQC2</accession>
<protein>
    <submittedName>
        <fullName evidence="1">Uncharacterized protein</fullName>
    </submittedName>
</protein>
<proteinExistence type="predicted"/>
<dbReference type="AlphaFoldDB" id="A0A8S2WQC2"/>
<dbReference type="EMBL" id="CAJOBI010070492">
    <property type="protein sequence ID" value="CAF4455561.1"/>
    <property type="molecule type" value="Genomic_DNA"/>
</dbReference>
<feature type="non-terminal residue" evidence="1">
    <location>
        <position position="51"/>
    </location>
</feature>
<sequence length="51" mass="5883">MQTQQSQQQQQQLTSANLSTPTYLVDIMQNYDQTVQQQIDSTDYIIDDGDD</sequence>